<dbReference type="Gene3D" id="1.20.1560.10">
    <property type="entry name" value="ABC transporter type 1, transmembrane domain"/>
    <property type="match status" value="1"/>
</dbReference>
<dbReference type="GO" id="GO:0005886">
    <property type="term" value="C:plasma membrane"/>
    <property type="evidence" value="ECO:0007669"/>
    <property type="project" value="UniProtKB-SubCell"/>
</dbReference>
<feature type="region of interest" description="Disordered" evidence="14">
    <location>
        <begin position="1"/>
        <end position="35"/>
    </location>
</feature>
<keyword evidence="20" id="KW-1185">Reference proteome</keyword>
<dbReference type="AlphaFoldDB" id="A0A4R6RN17"/>
<feature type="transmembrane region" description="Helical" evidence="15">
    <location>
        <begin position="234"/>
        <end position="254"/>
    </location>
</feature>
<dbReference type="OrthoDB" id="8554730at2"/>
<feature type="transmembrane region" description="Helical" evidence="15">
    <location>
        <begin position="200"/>
        <end position="222"/>
    </location>
</feature>
<dbReference type="SUPFAM" id="SSF52540">
    <property type="entry name" value="P-loop containing nucleoside triphosphate hydrolases"/>
    <property type="match status" value="1"/>
</dbReference>
<dbReference type="CDD" id="cd18587">
    <property type="entry name" value="ABC_6TM_LapB_like"/>
    <property type="match status" value="1"/>
</dbReference>
<dbReference type="CDD" id="cd02421">
    <property type="entry name" value="Peptidase_C39_likeD"/>
    <property type="match status" value="1"/>
</dbReference>
<evidence type="ECO:0000313" key="20">
    <source>
        <dbReference type="Proteomes" id="UP000294593"/>
    </source>
</evidence>
<keyword evidence="6" id="KW-0547">Nucleotide-binding</keyword>
<dbReference type="EMBL" id="SNXW01000001">
    <property type="protein sequence ID" value="TDP87980.1"/>
    <property type="molecule type" value="Genomic_DNA"/>
</dbReference>
<evidence type="ECO:0000256" key="2">
    <source>
        <dbReference type="ARBA" id="ARBA00022448"/>
    </source>
</evidence>
<dbReference type="SUPFAM" id="SSF90123">
    <property type="entry name" value="ABC transporter transmembrane region"/>
    <property type="match status" value="1"/>
</dbReference>
<evidence type="ECO:0000256" key="1">
    <source>
        <dbReference type="ARBA" id="ARBA00004651"/>
    </source>
</evidence>
<dbReference type="PROSITE" id="PS50929">
    <property type="entry name" value="ABC_TM1F"/>
    <property type="match status" value="1"/>
</dbReference>
<proteinExistence type="inferred from homology"/>
<keyword evidence="8 19" id="KW-0067">ATP-binding</keyword>
<dbReference type="RefSeq" id="WP_133605650.1">
    <property type="nucleotide sequence ID" value="NZ_SNXW01000001.1"/>
</dbReference>
<dbReference type="Proteomes" id="UP000294593">
    <property type="component" value="Unassembled WGS sequence"/>
</dbReference>
<dbReference type="GO" id="GO:0005524">
    <property type="term" value="F:ATP binding"/>
    <property type="evidence" value="ECO:0007669"/>
    <property type="project" value="UniProtKB-KW"/>
</dbReference>
<dbReference type="InterPro" id="IPR003593">
    <property type="entry name" value="AAA+_ATPase"/>
</dbReference>
<protein>
    <recommendedName>
        <fullName evidence="13">Cyclolysin secretion/processing ATP-binding protein CyaB</fullName>
    </recommendedName>
</protein>
<dbReference type="GO" id="GO:0015421">
    <property type="term" value="F:ABC-type oligopeptide transporter activity"/>
    <property type="evidence" value="ECO:0007669"/>
    <property type="project" value="TreeGrafter"/>
</dbReference>
<evidence type="ECO:0000256" key="8">
    <source>
        <dbReference type="ARBA" id="ARBA00022840"/>
    </source>
</evidence>
<evidence type="ECO:0000256" key="9">
    <source>
        <dbReference type="ARBA" id="ARBA00022989"/>
    </source>
</evidence>
<dbReference type="PANTHER" id="PTHR43394">
    <property type="entry name" value="ATP-DEPENDENT PERMEASE MDL1, MITOCHONDRIAL"/>
    <property type="match status" value="1"/>
</dbReference>
<sequence>MTAPQDTLPDAPVQAASQIPAPPAHPAALSSTAAPRVREDLASPDPLLDSLIEVCRLHGIAASRASLSAGLPLDKQPLTVALLERAASRAGLAVKLQRTELGQIDPITLPAILLLKDEGACVLLGFDGPDRAQARVLLPQTGQGAVKLPWADLAARFTGVVVSAKPHFRFDERTPEVKATRSGHWFWGPVMAQRFVYRDVLWAALLINLFALAFPMFSMNVYDRVVPNHAVETLWVLAVGVVLVLGSDLFIRLLRSHFVDEASARIDVQISASLMERVLGMRLENRPQSVGSFASNLRGFEQVRDFIASSTVTALIDLPFALLFVVVMAWISPWLVLPVLSVFAIVLVSGYVLQHRLHELSQSTYQASAQRNATLVESLTGIETIKAQGAESLIQARWERANQFLSALNVRMRGLSSTAMYTTATLQQLVSVSIILIGVYLIADKQLTMGGLIAATMLAGRALAPAGQIVGLLMQYQGARTAMESLDKIMAQPVERPADKNFIHQPELKGEIEFRHVSFAYPGRNEPSLDDISFKVSPGEKVALIGKVGSGKTTLQKLILGLYQPSGGAVLVDGIDMRQLDPADLRRNLAHVSQDVTLFYGSLRENITFGMQHATDDAILAATETAGLSDFVKRHPQGFDLPVGERGELLSGGQRQSVGIARAVLHNAPILLLDEPTSAMDFSTEALVTQKMQAFSQGKTVVLVTHRTSMLSFVDRVIVVDQGKIVADGPRERIMQALSAGRIARAA</sequence>
<comment type="similarity">
    <text evidence="12">Belongs to the ABC transporter superfamily. Cyclolysin exporter (TC 3.A.1.109.2) family.</text>
</comment>
<dbReference type="PANTHER" id="PTHR43394:SF1">
    <property type="entry name" value="ATP-BINDING CASSETTE SUB-FAMILY B MEMBER 10, MITOCHONDRIAL"/>
    <property type="match status" value="1"/>
</dbReference>
<feature type="domain" description="ABC transmembrane type-1" evidence="17">
    <location>
        <begin position="203"/>
        <end position="478"/>
    </location>
</feature>
<dbReference type="NCBIfam" id="TIGR03375">
    <property type="entry name" value="type_I_sec_LssB"/>
    <property type="match status" value="1"/>
</dbReference>
<comment type="subcellular location">
    <subcellularLocation>
        <location evidence="1">Cell membrane</location>
        <topology evidence="1">Multi-pass membrane protein</topology>
    </subcellularLocation>
</comment>
<keyword evidence="7" id="KW-0378">Hydrolase</keyword>
<keyword evidence="10 15" id="KW-0472">Membrane</keyword>
<evidence type="ECO:0000259" key="16">
    <source>
        <dbReference type="PROSITE" id="PS50893"/>
    </source>
</evidence>
<evidence type="ECO:0000256" key="12">
    <source>
        <dbReference type="ARBA" id="ARBA00061173"/>
    </source>
</evidence>
<feature type="transmembrane region" description="Helical" evidence="15">
    <location>
        <begin position="419"/>
        <end position="443"/>
    </location>
</feature>
<feature type="transmembrane region" description="Helical" evidence="15">
    <location>
        <begin position="306"/>
        <end position="328"/>
    </location>
</feature>
<dbReference type="InterPro" id="IPR005074">
    <property type="entry name" value="Peptidase_C39"/>
</dbReference>
<evidence type="ECO:0000256" key="3">
    <source>
        <dbReference type="ARBA" id="ARBA00022475"/>
    </source>
</evidence>
<dbReference type="GO" id="GO:0008233">
    <property type="term" value="F:peptidase activity"/>
    <property type="evidence" value="ECO:0007669"/>
    <property type="project" value="InterPro"/>
</dbReference>
<evidence type="ECO:0000313" key="19">
    <source>
        <dbReference type="EMBL" id="TDP87980.1"/>
    </source>
</evidence>
<dbReference type="InterPro" id="IPR039421">
    <property type="entry name" value="Type_1_exporter"/>
</dbReference>
<keyword evidence="4 15" id="KW-0812">Transmembrane</keyword>
<keyword evidence="2" id="KW-0813">Transport</keyword>
<comment type="function">
    <text evidence="11">Involved in the export of calmodulin-sensitive adenylate cyclase-hemolysin (cyclolysin).</text>
</comment>
<feature type="domain" description="Peptidase C39" evidence="18">
    <location>
        <begin position="40"/>
        <end position="164"/>
    </location>
</feature>
<evidence type="ECO:0000256" key="14">
    <source>
        <dbReference type="SAM" id="MobiDB-lite"/>
    </source>
</evidence>
<dbReference type="InterPro" id="IPR036640">
    <property type="entry name" value="ABC1_TM_sf"/>
</dbReference>
<keyword evidence="3" id="KW-1003">Cell membrane</keyword>
<evidence type="ECO:0000259" key="17">
    <source>
        <dbReference type="PROSITE" id="PS50929"/>
    </source>
</evidence>
<dbReference type="Pfam" id="PF00664">
    <property type="entry name" value="ABC_membrane"/>
    <property type="match status" value="1"/>
</dbReference>
<feature type="domain" description="ABC transporter" evidence="16">
    <location>
        <begin position="512"/>
        <end position="747"/>
    </location>
</feature>
<dbReference type="GO" id="GO:0006508">
    <property type="term" value="P:proteolysis"/>
    <property type="evidence" value="ECO:0007669"/>
    <property type="project" value="InterPro"/>
</dbReference>
<feature type="compositionally biased region" description="Low complexity" evidence="14">
    <location>
        <begin position="26"/>
        <end position="35"/>
    </location>
</feature>
<evidence type="ECO:0000256" key="5">
    <source>
        <dbReference type="ARBA" id="ARBA00022735"/>
    </source>
</evidence>
<dbReference type="GO" id="GO:0016887">
    <property type="term" value="F:ATP hydrolysis activity"/>
    <property type="evidence" value="ECO:0007669"/>
    <property type="project" value="InterPro"/>
</dbReference>
<gene>
    <name evidence="19" type="ORF">EV672_101112</name>
</gene>
<dbReference type="Gene3D" id="3.40.50.300">
    <property type="entry name" value="P-loop containing nucleotide triphosphate hydrolases"/>
    <property type="match status" value="1"/>
</dbReference>
<name>A0A4R6RN17_9BURK</name>
<evidence type="ECO:0000256" key="11">
    <source>
        <dbReference type="ARBA" id="ARBA00055355"/>
    </source>
</evidence>
<dbReference type="GO" id="GO:0031640">
    <property type="term" value="P:killing of cells of another organism"/>
    <property type="evidence" value="ECO:0007669"/>
    <property type="project" value="UniProtKB-KW"/>
</dbReference>
<dbReference type="PROSITE" id="PS50990">
    <property type="entry name" value="PEPTIDASE_C39"/>
    <property type="match status" value="1"/>
</dbReference>
<evidence type="ECO:0000256" key="7">
    <source>
        <dbReference type="ARBA" id="ARBA00022801"/>
    </source>
</evidence>
<evidence type="ECO:0000259" key="18">
    <source>
        <dbReference type="PROSITE" id="PS50990"/>
    </source>
</evidence>
<dbReference type="InterPro" id="IPR017750">
    <property type="entry name" value="ATPase_T1SS"/>
</dbReference>
<keyword evidence="9 15" id="KW-1133">Transmembrane helix</keyword>
<reference evidence="19 20" key="1">
    <citation type="submission" date="2019-03" db="EMBL/GenBank/DDBJ databases">
        <title>Genomic Encyclopedia of Type Strains, Phase IV (KMG-IV): sequencing the most valuable type-strain genomes for metagenomic binning, comparative biology and taxonomic classification.</title>
        <authorList>
            <person name="Goeker M."/>
        </authorList>
    </citation>
    <scope>NUCLEOTIDE SEQUENCE [LARGE SCALE GENOMIC DNA]</scope>
    <source>
        <strain evidence="19 20">DSM 11901</strain>
    </source>
</reference>
<dbReference type="FunFam" id="3.40.50.300:FF:000299">
    <property type="entry name" value="ABC transporter ATP-binding protein/permease"/>
    <property type="match status" value="1"/>
</dbReference>
<dbReference type="PROSITE" id="PS50893">
    <property type="entry name" value="ABC_TRANSPORTER_2"/>
    <property type="match status" value="1"/>
</dbReference>
<dbReference type="Pfam" id="PF00005">
    <property type="entry name" value="ABC_tran"/>
    <property type="match status" value="1"/>
</dbReference>
<accession>A0A4R6RN17</accession>
<evidence type="ECO:0000256" key="15">
    <source>
        <dbReference type="SAM" id="Phobius"/>
    </source>
</evidence>
<evidence type="ECO:0000256" key="13">
    <source>
        <dbReference type="ARBA" id="ARBA00072252"/>
    </source>
</evidence>
<dbReference type="InterPro" id="IPR003439">
    <property type="entry name" value="ABC_transporter-like_ATP-bd"/>
</dbReference>
<organism evidence="19 20">
    <name type="scientific">Aquabacterium commune</name>
    <dbReference type="NCBI Taxonomy" id="70586"/>
    <lineage>
        <taxon>Bacteria</taxon>
        <taxon>Pseudomonadati</taxon>
        <taxon>Pseudomonadota</taxon>
        <taxon>Betaproteobacteria</taxon>
        <taxon>Burkholderiales</taxon>
        <taxon>Aquabacterium</taxon>
    </lineage>
</organism>
<feature type="transmembrane region" description="Helical" evidence="15">
    <location>
        <begin position="334"/>
        <end position="353"/>
    </location>
</feature>
<keyword evidence="5" id="KW-0204">Cytolysis</keyword>
<dbReference type="SMART" id="SM00382">
    <property type="entry name" value="AAA"/>
    <property type="match status" value="1"/>
</dbReference>
<dbReference type="InterPro" id="IPR011527">
    <property type="entry name" value="ABC1_TM_dom"/>
</dbReference>
<dbReference type="CDD" id="cd03245">
    <property type="entry name" value="ABCC_bacteriocin_exporters"/>
    <property type="match status" value="1"/>
</dbReference>
<evidence type="ECO:0000256" key="4">
    <source>
        <dbReference type="ARBA" id="ARBA00022692"/>
    </source>
</evidence>
<keyword evidence="5" id="KW-0354">Hemolysis</keyword>
<dbReference type="Gene3D" id="3.90.70.10">
    <property type="entry name" value="Cysteine proteinases"/>
    <property type="match status" value="1"/>
</dbReference>
<evidence type="ECO:0000256" key="6">
    <source>
        <dbReference type="ARBA" id="ARBA00022741"/>
    </source>
</evidence>
<evidence type="ECO:0000256" key="10">
    <source>
        <dbReference type="ARBA" id="ARBA00023136"/>
    </source>
</evidence>
<comment type="caution">
    <text evidence="19">The sequence shown here is derived from an EMBL/GenBank/DDBJ whole genome shotgun (WGS) entry which is preliminary data.</text>
</comment>
<dbReference type="InterPro" id="IPR027417">
    <property type="entry name" value="P-loop_NTPase"/>
</dbReference>